<feature type="region of interest" description="Disordered" evidence="1">
    <location>
        <begin position="1"/>
        <end position="41"/>
    </location>
</feature>
<proteinExistence type="predicted"/>
<dbReference type="KEGG" id="tcu:Tcur_1617"/>
<dbReference type="HOGENOM" id="CLU_3277937_0_0_11"/>
<feature type="compositionally biased region" description="Basic and acidic residues" evidence="1">
    <location>
        <begin position="27"/>
        <end position="41"/>
    </location>
</feature>
<evidence type="ECO:0000256" key="1">
    <source>
        <dbReference type="SAM" id="MobiDB-lite"/>
    </source>
</evidence>
<dbReference type="Proteomes" id="UP000001918">
    <property type="component" value="Chromosome"/>
</dbReference>
<sequence length="41" mass="4401">MAAVPVGDKLDLPGPFGIVLDTGTTPRRPERSENAQRKPGR</sequence>
<organism evidence="2 3">
    <name type="scientific">Thermomonospora curvata (strain ATCC 19995 / DSM 43183 / JCM 3096 / KCTC 9072 / NBRC 15933 / NCIMB 10081 / Henssen B9)</name>
    <dbReference type="NCBI Taxonomy" id="471852"/>
    <lineage>
        <taxon>Bacteria</taxon>
        <taxon>Bacillati</taxon>
        <taxon>Actinomycetota</taxon>
        <taxon>Actinomycetes</taxon>
        <taxon>Streptosporangiales</taxon>
        <taxon>Thermomonosporaceae</taxon>
        <taxon>Thermomonospora</taxon>
    </lineage>
</organism>
<protein>
    <submittedName>
        <fullName evidence="2">Uncharacterized protein</fullName>
    </submittedName>
</protein>
<accession>D1ABF7</accession>
<evidence type="ECO:0000313" key="3">
    <source>
        <dbReference type="Proteomes" id="UP000001918"/>
    </source>
</evidence>
<reference evidence="2 3" key="1">
    <citation type="journal article" date="2011" name="Stand. Genomic Sci.">
        <title>Complete genome sequence of Thermomonospora curvata type strain (B9).</title>
        <authorList>
            <person name="Chertkov O."/>
            <person name="Sikorski J."/>
            <person name="Nolan M."/>
            <person name="Lapidus A."/>
            <person name="Lucas S."/>
            <person name="Del Rio T.G."/>
            <person name="Tice H."/>
            <person name="Cheng J.F."/>
            <person name="Goodwin L."/>
            <person name="Pitluck S."/>
            <person name="Liolios K."/>
            <person name="Ivanova N."/>
            <person name="Mavromatis K."/>
            <person name="Mikhailova N."/>
            <person name="Ovchinnikova G."/>
            <person name="Pati A."/>
            <person name="Chen A."/>
            <person name="Palaniappan K."/>
            <person name="Djao O.D."/>
            <person name="Land M."/>
            <person name="Hauser L."/>
            <person name="Chang Y.J."/>
            <person name="Jeffries C.D."/>
            <person name="Brettin T."/>
            <person name="Han C."/>
            <person name="Detter J.C."/>
            <person name="Rohde M."/>
            <person name="Goker M."/>
            <person name="Woyke T."/>
            <person name="Bristow J."/>
            <person name="Eisen J.A."/>
            <person name="Markowitz V."/>
            <person name="Hugenholtz P."/>
            <person name="Klenk H.P."/>
            <person name="Kyrpides N.C."/>
        </authorList>
    </citation>
    <scope>NUCLEOTIDE SEQUENCE [LARGE SCALE GENOMIC DNA]</scope>
    <source>
        <strain evidence="3">ATCC 19995 / DSM 43183 / JCM 3096 / KCTC 9072 / NBRC 15933 / NCIMB 10081 / Henssen B9</strain>
    </source>
</reference>
<gene>
    <name evidence="2" type="ordered locus">Tcur_1617</name>
</gene>
<evidence type="ECO:0000313" key="2">
    <source>
        <dbReference type="EMBL" id="ACY97193.1"/>
    </source>
</evidence>
<name>D1ABF7_THECD</name>
<dbReference type="EMBL" id="CP001738">
    <property type="protein sequence ID" value="ACY97193.1"/>
    <property type="molecule type" value="Genomic_DNA"/>
</dbReference>
<dbReference type="AlphaFoldDB" id="D1ABF7"/>
<keyword evidence="3" id="KW-1185">Reference proteome</keyword>